<keyword evidence="1" id="KW-0732">Signal</keyword>
<accession>A0A7T2VYN1</accession>
<evidence type="ECO:0000256" key="1">
    <source>
        <dbReference type="SAM" id="SignalP"/>
    </source>
</evidence>
<dbReference type="RefSeq" id="WP_197954805.1">
    <property type="nucleotide sequence ID" value="NZ_CP065668.1"/>
</dbReference>
<name>A0A7T2VYN1_DELAC</name>
<reference evidence="2 3" key="1">
    <citation type="submission" date="2020-12" db="EMBL/GenBank/DDBJ databases">
        <title>FDA dAtabase for Regulatory Grade micrObial Sequences (FDA-ARGOS): Supporting development and validation of Infectious Disease Dx tests.</title>
        <authorList>
            <person name="Sproer C."/>
            <person name="Gronow S."/>
            <person name="Severitt S."/>
            <person name="Schroder I."/>
            <person name="Tallon L."/>
            <person name="Sadzewicz L."/>
            <person name="Zhao X."/>
            <person name="Boylan J."/>
            <person name="Ott S."/>
            <person name="Bowen H."/>
            <person name="Vavikolanu K."/>
            <person name="Mehta A."/>
            <person name="Aluvathingal J."/>
            <person name="Nadendla S."/>
            <person name="Lowell S."/>
            <person name="Myers T."/>
            <person name="Yan Y."/>
            <person name="Sichtig H."/>
        </authorList>
    </citation>
    <scope>NUCLEOTIDE SEQUENCE [LARGE SCALE GENOMIC DNA]</scope>
    <source>
        <strain evidence="2 3">FDAARGOS_909</strain>
    </source>
</reference>
<evidence type="ECO:0000313" key="3">
    <source>
        <dbReference type="Proteomes" id="UP000594778"/>
    </source>
</evidence>
<evidence type="ECO:0008006" key="4">
    <source>
        <dbReference type="Google" id="ProtNLM"/>
    </source>
</evidence>
<organism evidence="2 3">
    <name type="scientific">Delftia acidovorans</name>
    <name type="common">Pseudomonas acidovorans</name>
    <name type="synonym">Comamonas acidovorans</name>
    <dbReference type="NCBI Taxonomy" id="80866"/>
    <lineage>
        <taxon>Bacteria</taxon>
        <taxon>Pseudomonadati</taxon>
        <taxon>Pseudomonadota</taxon>
        <taxon>Betaproteobacteria</taxon>
        <taxon>Burkholderiales</taxon>
        <taxon>Comamonadaceae</taxon>
        <taxon>Delftia</taxon>
    </lineage>
</organism>
<dbReference type="EMBL" id="CP065668">
    <property type="protein sequence ID" value="QPS07258.1"/>
    <property type="molecule type" value="Genomic_DNA"/>
</dbReference>
<feature type="signal peptide" evidence="1">
    <location>
        <begin position="1"/>
        <end position="19"/>
    </location>
</feature>
<feature type="chain" id="PRO_5032596700" description="Lipoprotein" evidence="1">
    <location>
        <begin position="20"/>
        <end position="286"/>
    </location>
</feature>
<proteinExistence type="predicted"/>
<dbReference type="AlphaFoldDB" id="A0A7T2VYN1"/>
<gene>
    <name evidence="2" type="ORF">I6G66_23705</name>
</gene>
<evidence type="ECO:0000313" key="2">
    <source>
        <dbReference type="EMBL" id="QPS07258.1"/>
    </source>
</evidence>
<dbReference type="Proteomes" id="UP000594778">
    <property type="component" value="Chromosome"/>
</dbReference>
<protein>
    <recommendedName>
        <fullName evidence="4">Lipoprotein</fullName>
    </recommendedName>
</protein>
<sequence>MFKKLLATATLLGCGLAHAFMPSNGTWVVTSELDGKPGRGLAIDAQNGTLVMQMYAYETNGQPSFYMTSGALSNNRFSAPLMRYKGGRHLGSGPLSGSEDRNMGQVSMRFTSGVSGFITLPGEREVAISRFNFGYPATASSLRGVWNMTSWGSEGLQTVAAELTRQGGATANGNGIMATEDGQFLCEHQVRGTLAGQTLCVWVNSSGQILRGYRYVYSINDGDGISNTNGDRADQRLFVKRWTTPQNVSTGIVYANSAPAEPAYSALLEYIESQSLNATPLPGEQE</sequence>